<dbReference type="Proteomes" id="UP000321201">
    <property type="component" value="Unassembled WGS sequence"/>
</dbReference>
<protein>
    <recommendedName>
        <fullName evidence="1">Transposase IS200-like domain-containing protein</fullName>
    </recommendedName>
</protein>
<feature type="domain" description="Transposase IS200-like" evidence="1">
    <location>
        <begin position="4"/>
        <end position="87"/>
    </location>
</feature>
<evidence type="ECO:0000313" key="3">
    <source>
        <dbReference type="Proteomes" id="UP000321201"/>
    </source>
</evidence>
<name>A0A5C7EQP4_9PROT</name>
<comment type="caution">
    <text evidence="2">The sequence shown here is derived from an EMBL/GenBank/DDBJ whole genome shotgun (WGS) entry which is preliminary data.</text>
</comment>
<reference evidence="2 3" key="1">
    <citation type="submission" date="2019-08" db="EMBL/GenBank/DDBJ databases">
        <title>Pelomicrobium methylotrophicum gen. nov., sp. nov. a moderately thermophilic, facultatively anaerobic, lithoautotrophic and methylotrophic bacterium isolated from a terrestrial mud volcano.</title>
        <authorList>
            <person name="Slobodkina G.B."/>
            <person name="Merkel A.Y."/>
            <person name="Slobodkin A.I."/>
        </authorList>
    </citation>
    <scope>NUCLEOTIDE SEQUENCE [LARGE SCALE GENOMIC DNA]</scope>
    <source>
        <strain evidence="2 3">SM250</strain>
    </source>
</reference>
<proteinExistence type="predicted"/>
<sequence>MADHFVWIPKDGRRVLVGGGGGDRLQGAHRRMLRPLRLSAVGFGDGYRSCSLLRVAPPRWAPATIVGLLKGDTSRKLRERFPKLKHLCVARNSSGRKHTMWERR</sequence>
<gene>
    <name evidence="2" type="ORF">FR698_14865</name>
</gene>
<dbReference type="GO" id="GO:0006313">
    <property type="term" value="P:DNA transposition"/>
    <property type="evidence" value="ECO:0007669"/>
    <property type="project" value="InterPro"/>
</dbReference>
<dbReference type="GO" id="GO:0003677">
    <property type="term" value="F:DNA binding"/>
    <property type="evidence" value="ECO:0007669"/>
    <property type="project" value="InterPro"/>
</dbReference>
<evidence type="ECO:0000313" key="2">
    <source>
        <dbReference type="EMBL" id="TXF10524.1"/>
    </source>
</evidence>
<dbReference type="OrthoDB" id="9798161at2"/>
<dbReference type="RefSeq" id="WP_147801003.1">
    <property type="nucleotide sequence ID" value="NZ_VPFL01000028.1"/>
</dbReference>
<dbReference type="EMBL" id="VPFL01000028">
    <property type="protein sequence ID" value="TXF10524.1"/>
    <property type="molecule type" value="Genomic_DNA"/>
</dbReference>
<dbReference type="InParanoid" id="A0A5C7EQP4"/>
<dbReference type="InterPro" id="IPR036515">
    <property type="entry name" value="Transposase_17_sf"/>
</dbReference>
<keyword evidence="3" id="KW-1185">Reference proteome</keyword>
<dbReference type="GO" id="GO:0004803">
    <property type="term" value="F:transposase activity"/>
    <property type="evidence" value="ECO:0007669"/>
    <property type="project" value="InterPro"/>
</dbReference>
<evidence type="ECO:0000259" key="1">
    <source>
        <dbReference type="Pfam" id="PF01797"/>
    </source>
</evidence>
<dbReference type="Gene3D" id="3.30.70.1290">
    <property type="entry name" value="Transposase IS200-like"/>
    <property type="match status" value="1"/>
</dbReference>
<dbReference type="SUPFAM" id="SSF143422">
    <property type="entry name" value="Transposase IS200-like"/>
    <property type="match status" value="1"/>
</dbReference>
<organism evidence="2 3">
    <name type="scientific">Pelomicrobium methylotrophicum</name>
    <dbReference type="NCBI Taxonomy" id="2602750"/>
    <lineage>
        <taxon>Bacteria</taxon>
        <taxon>Pseudomonadati</taxon>
        <taxon>Pseudomonadota</taxon>
        <taxon>Hydrogenophilia</taxon>
        <taxon>Hydrogenophilia incertae sedis</taxon>
        <taxon>Pelomicrobium</taxon>
    </lineage>
</organism>
<dbReference type="InterPro" id="IPR002686">
    <property type="entry name" value="Transposase_17"/>
</dbReference>
<dbReference type="Pfam" id="PF01797">
    <property type="entry name" value="Y1_Tnp"/>
    <property type="match status" value="1"/>
</dbReference>
<dbReference type="AlphaFoldDB" id="A0A5C7EQP4"/>
<accession>A0A5C7EQP4</accession>